<dbReference type="PANTHER" id="PTHR46382">
    <property type="entry name" value="PHOSPHATIDATE CYTIDYLYLTRANSFERASE"/>
    <property type="match status" value="1"/>
</dbReference>
<feature type="transmembrane region" description="Helical" evidence="19">
    <location>
        <begin position="158"/>
        <end position="180"/>
    </location>
</feature>
<evidence type="ECO:0000256" key="4">
    <source>
        <dbReference type="ARBA" id="ARBA00005189"/>
    </source>
</evidence>
<evidence type="ECO:0000256" key="19">
    <source>
        <dbReference type="SAM" id="Phobius"/>
    </source>
</evidence>
<reference evidence="21 22" key="2">
    <citation type="submission" date="2018-11" db="EMBL/GenBank/DDBJ databases">
        <title>Genomic Encyclopedia of Type Strains, Phase IV (KMG-IV): sequencing the most valuable type-strain genomes for metagenomic binning, comparative biology and taxonomic classification.</title>
        <authorList>
            <person name="Goeker M."/>
        </authorList>
    </citation>
    <scope>NUCLEOTIDE SEQUENCE [LARGE SCALE GENOMIC DNA]</scope>
    <source>
        <strain evidence="21 22">DSM 27783</strain>
    </source>
</reference>
<evidence type="ECO:0000256" key="3">
    <source>
        <dbReference type="ARBA" id="ARBA00005119"/>
    </source>
</evidence>
<keyword evidence="15 19" id="KW-0472">Membrane</keyword>
<name>A0AAJ4RCZ8_9BACT</name>
<proteinExistence type="inferred from homology"/>
<organism evidence="21 22">
    <name type="scientific">Caminibacter pacificus</name>
    <dbReference type="NCBI Taxonomy" id="1424653"/>
    <lineage>
        <taxon>Bacteria</taxon>
        <taxon>Pseudomonadati</taxon>
        <taxon>Campylobacterota</taxon>
        <taxon>Epsilonproteobacteria</taxon>
        <taxon>Nautiliales</taxon>
        <taxon>Nautiliaceae</taxon>
        <taxon>Caminibacter</taxon>
    </lineage>
</organism>
<comment type="pathway">
    <text evidence="4">Lipid metabolism.</text>
</comment>
<keyword evidence="23" id="KW-1185">Reference proteome</keyword>
<keyword evidence="16" id="KW-0594">Phospholipid biosynthesis</keyword>
<dbReference type="GO" id="GO:0005886">
    <property type="term" value="C:plasma membrane"/>
    <property type="evidence" value="ECO:0007669"/>
    <property type="project" value="UniProtKB-SubCell"/>
</dbReference>
<keyword evidence="13 19" id="KW-1133">Transmembrane helix</keyword>
<keyword evidence="17" id="KW-1208">Phospholipid metabolism</keyword>
<evidence type="ECO:0000256" key="13">
    <source>
        <dbReference type="ARBA" id="ARBA00022989"/>
    </source>
</evidence>
<evidence type="ECO:0000256" key="2">
    <source>
        <dbReference type="ARBA" id="ARBA00004651"/>
    </source>
</evidence>
<reference evidence="23" key="1">
    <citation type="submission" date="2018-03" db="EMBL/GenBank/DDBJ databases">
        <title>A comparative analysis of the Nautiliaceae.</title>
        <authorList>
            <person name="Grosche A."/>
            <person name="Smedile F."/>
            <person name="Vetriani C."/>
        </authorList>
    </citation>
    <scope>NUCLEOTIDE SEQUENCE [LARGE SCALE GENOMIC DNA]</scope>
    <source>
        <strain evidence="23">TB6</strain>
    </source>
</reference>
<feature type="transmembrane region" description="Helical" evidence="19">
    <location>
        <begin position="12"/>
        <end position="38"/>
    </location>
</feature>
<protein>
    <recommendedName>
        <fullName evidence="7 18">Phosphatidate cytidylyltransferase</fullName>
        <ecNumber evidence="6 18">2.7.7.41</ecNumber>
    </recommendedName>
</protein>
<evidence type="ECO:0000256" key="16">
    <source>
        <dbReference type="ARBA" id="ARBA00023209"/>
    </source>
</evidence>
<dbReference type="RefSeq" id="WP_123352536.1">
    <property type="nucleotide sequence ID" value="NZ_CP027432.2"/>
</dbReference>
<evidence type="ECO:0000256" key="6">
    <source>
        <dbReference type="ARBA" id="ARBA00012487"/>
    </source>
</evidence>
<dbReference type="PANTHER" id="PTHR46382:SF1">
    <property type="entry name" value="PHOSPHATIDATE CYTIDYLYLTRANSFERASE"/>
    <property type="match status" value="1"/>
</dbReference>
<evidence type="ECO:0000256" key="17">
    <source>
        <dbReference type="ARBA" id="ARBA00023264"/>
    </source>
</evidence>
<feature type="transmembrane region" description="Helical" evidence="19">
    <location>
        <begin position="118"/>
        <end position="137"/>
    </location>
</feature>
<comment type="similarity">
    <text evidence="5 18">Belongs to the CDS family.</text>
</comment>
<dbReference type="PROSITE" id="PS01315">
    <property type="entry name" value="CDS"/>
    <property type="match status" value="1"/>
</dbReference>
<keyword evidence="14" id="KW-0443">Lipid metabolism</keyword>
<dbReference type="Proteomes" id="UP000272781">
    <property type="component" value="Unassembled WGS sequence"/>
</dbReference>
<comment type="subcellular location">
    <subcellularLocation>
        <location evidence="2">Cell membrane</location>
        <topology evidence="2">Multi-pass membrane protein</topology>
    </subcellularLocation>
</comment>
<dbReference type="EMBL" id="CP027432">
    <property type="protein sequence ID" value="QCI27672.1"/>
    <property type="molecule type" value="Genomic_DNA"/>
</dbReference>
<keyword evidence="12 18" id="KW-0548">Nucleotidyltransferase</keyword>
<dbReference type="InterPro" id="IPR000374">
    <property type="entry name" value="PC_trans"/>
</dbReference>
<comment type="pathway">
    <text evidence="3 18">Phospholipid metabolism; CDP-diacylglycerol biosynthesis; CDP-diacylglycerol from sn-glycerol 3-phosphate: step 3/3.</text>
</comment>
<evidence type="ECO:0000256" key="8">
    <source>
        <dbReference type="ARBA" id="ARBA00022475"/>
    </source>
</evidence>
<keyword evidence="9" id="KW-0444">Lipid biosynthesis</keyword>
<evidence type="ECO:0000256" key="5">
    <source>
        <dbReference type="ARBA" id="ARBA00010185"/>
    </source>
</evidence>
<dbReference type="EMBL" id="RJVK01000002">
    <property type="protein sequence ID" value="ROR40153.1"/>
    <property type="molecule type" value="Genomic_DNA"/>
</dbReference>
<keyword evidence="11 18" id="KW-0812">Transmembrane</keyword>
<evidence type="ECO:0000256" key="14">
    <source>
        <dbReference type="ARBA" id="ARBA00023098"/>
    </source>
</evidence>
<evidence type="ECO:0000256" key="10">
    <source>
        <dbReference type="ARBA" id="ARBA00022679"/>
    </source>
</evidence>
<evidence type="ECO:0000256" key="12">
    <source>
        <dbReference type="ARBA" id="ARBA00022695"/>
    </source>
</evidence>
<keyword evidence="8" id="KW-1003">Cell membrane</keyword>
<feature type="transmembrane region" description="Helical" evidence="19">
    <location>
        <begin position="53"/>
        <end position="86"/>
    </location>
</feature>
<comment type="catalytic activity">
    <reaction evidence="1 18">
        <text>a 1,2-diacyl-sn-glycero-3-phosphate + CTP + H(+) = a CDP-1,2-diacyl-sn-glycerol + diphosphate</text>
        <dbReference type="Rhea" id="RHEA:16229"/>
        <dbReference type="ChEBI" id="CHEBI:15378"/>
        <dbReference type="ChEBI" id="CHEBI:33019"/>
        <dbReference type="ChEBI" id="CHEBI:37563"/>
        <dbReference type="ChEBI" id="CHEBI:58332"/>
        <dbReference type="ChEBI" id="CHEBI:58608"/>
        <dbReference type="EC" id="2.7.7.41"/>
    </reaction>
</comment>
<dbReference type="Pfam" id="PF01148">
    <property type="entry name" value="CTP_transf_1"/>
    <property type="match status" value="1"/>
</dbReference>
<feature type="transmembrane region" description="Helical" evidence="19">
    <location>
        <begin position="186"/>
        <end position="206"/>
    </location>
</feature>
<evidence type="ECO:0000313" key="21">
    <source>
        <dbReference type="EMBL" id="ROR40153.1"/>
    </source>
</evidence>
<evidence type="ECO:0000256" key="7">
    <source>
        <dbReference type="ARBA" id="ARBA00019373"/>
    </source>
</evidence>
<evidence type="ECO:0000313" key="20">
    <source>
        <dbReference type="EMBL" id="QCI27672.1"/>
    </source>
</evidence>
<feature type="transmembrane region" description="Helical" evidence="19">
    <location>
        <begin position="93"/>
        <end position="112"/>
    </location>
</feature>
<dbReference type="GO" id="GO:0004605">
    <property type="term" value="F:phosphatidate cytidylyltransferase activity"/>
    <property type="evidence" value="ECO:0007669"/>
    <property type="project" value="UniProtKB-EC"/>
</dbReference>
<reference evidence="20" key="3">
    <citation type="submission" date="2019-06" db="EMBL/GenBank/DDBJ databases">
        <title>A comparative analysis of the Nautiliaceae.</title>
        <authorList>
            <person name="Grosche A."/>
            <person name="Smedile F."/>
            <person name="Vetriani C."/>
        </authorList>
    </citation>
    <scope>NUCLEOTIDE SEQUENCE</scope>
    <source>
        <strain evidence="20">TB6</strain>
    </source>
</reference>
<evidence type="ECO:0000256" key="11">
    <source>
        <dbReference type="ARBA" id="ARBA00022692"/>
    </source>
</evidence>
<dbReference type="EC" id="2.7.7.41" evidence="6 18"/>
<dbReference type="Proteomes" id="UP000298805">
    <property type="component" value="Chromosome"/>
</dbReference>
<evidence type="ECO:0000256" key="15">
    <source>
        <dbReference type="ARBA" id="ARBA00023136"/>
    </source>
</evidence>
<evidence type="ECO:0000313" key="22">
    <source>
        <dbReference type="Proteomes" id="UP000272781"/>
    </source>
</evidence>
<dbReference type="GO" id="GO:0016024">
    <property type="term" value="P:CDP-diacylglycerol biosynthetic process"/>
    <property type="evidence" value="ECO:0007669"/>
    <property type="project" value="TreeGrafter"/>
</dbReference>
<evidence type="ECO:0000256" key="18">
    <source>
        <dbReference type="RuleBase" id="RU003938"/>
    </source>
</evidence>
<evidence type="ECO:0000256" key="9">
    <source>
        <dbReference type="ARBA" id="ARBA00022516"/>
    </source>
</evidence>
<evidence type="ECO:0000256" key="1">
    <source>
        <dbReference type="ARBA" id="ARBA00001698"/>
    </source>
</evidence>
<dbReference type="AlphaFoldDB" id="A0AAJ4RCZ8"/>
<sequence>MKERLITSVVLIAFLLIVGVINNIYLTGLLVAVIAIAGMWEAKKLFEVEDDNVFYFLAIMAFLSIFSNPVFIAVVSVLVVGGYIAYYQKDLNLISLSFYPLLPLMLLLDLYHKTTMGMIGWLIVIIAATDSFAYIIGKNFAKKFFNQGFCKTSPNKSWEGVIGGVVIGTILGSIVGLAFFDFPKSFLISFVVSIAGVFGDLFESYLKRRAGVKDSGNILPGHGGVLDRIDAYLFGAPLMWALVVLY</sequence>
<evidence type="ECO:0000313" key="23">
    <source>
        <dbReference type="Proteomes" id="UP000298805"/>
    </source>
</evidence>
<keyword evidence="10 18" id="KW-0808">Transferase</keyword>
<gene>
    <name evidence="20" type="ORF">C6V80_01435</name>
    <name evidence="21" type="ORF">EDC58_1140</name>
</gene>
<accession>A0AAJ4RCZ8</accession>